<dbReference type="OrthoDB" id="4398434at2"/>
<dbReference type="KEGG" id="cgv:CGLAU_10705"/>
<dbReference type="EMBL" id="CP019688">
    <property type="protein sequence ID" value="AQQ16075.1"/>
    <property type="molecule type" value="Genomic_DNA"/>
</dbReference>
<dbReference type="Proteomes" id="UP000217209">
    <property type="component" value="Chromosome"/>
</dbReference>
<proteinExistence type="predicted"/>
<name>A0A1Q2HYY9_9CORY</name>
<protein>
    <submittedName>
        <fullName evidence="2">Uncharacterized protein</fullName>
    </submittedName>
</protein>
<feature type="transmembrane region" description="Helical" evidence="1">
    <location>
        <begin position="149"/>
        <end position="169"/>
    </location>
</feature>
<organism evidence="2 3">
    <name type="scientific">Corynebacterium glaucum</name>
    <dbReference type="NCBI Taxonomy" id="187491"/>
    <lineage>
        <taxon>Bacteria</taxon>
        <taxon>Bacillati</taxon>
        <taxon>Actinomycetota</taxon>
        <taxon>Actinomycetes</taxon>
        <taxon>Mycobacteriales</taxon>
        <taxon>Corynebacteriaceae</taxon>
        <taxon>Corynebacterium</taxon>
    </lineage>
</organism>
<evidence type="ECO:0000313" key="3">
    <source>
        <dbReference type="Proteomes" id="UP000217209"/>
    </source>
</evidence>
<evidence type="ECO:0000256" key="1">
    <source>
        <dbReference type="SAM" id="Phobius"/>
    </source>
</evidence>
<gene>
    <name evidence="2" type="ORF">CGLAU_10705</name>
</gene>
<evidence type="ECO:0000313" key="2">
    <source>
        <dbReference type="EMBL" id="AQQ16075.1"/>
    </source>
</evidence>
<dbReference type="AlphaFoldDB" id="A0A1Q2HYY9"/>
<reference evidence="2 3" key="1">
    <citation type="submission" date="2016-12" db="EMBL/GenBank/DDBJ databases">
        <authorList>
            <person name="Song W.-J."/>
            <person name="Kurnit D.M."/>
        </authorList>
    </citation>
    <scope>NUCLEOTIDE SEQUENCE [LARGE SCALE GENOMIC DNA]</scope>
    <source>
        <strain evidence="2 3">DSM 30827</strain>
    </source>
</reference>
<keyword evidence="1" id="KW-1133">Transmembrane helix</keyword>
<keyword evidence="1" id="KW-0812">Transmembrane</keyword>
<keyword evidence="1" id="KW-0472">Membrane</keyword>
<keyword evidence="3" id="KW-1185">Reference proteome</keyword>
<dbReference type="RefSeq" id="WP_095660677.1">
    <property type="nucleotide sequence ID" value="NZ_CP019688.1"/>
</dbReference>
<sequence length="302" mass="32887">MPHYNLYSSLGLDRSQSAESIEYEIEQRISAGLINNPGGLDELRVAQRVLGDPDRRAIYDRRLDDSYAPEITVDALRQLATTEIAPRQQPVTAFGAATDSSNARRGYDSYPTQEFARARPAVGVPTAAESRQVTDVSTAASVDKRRNPLPWIIGAVALLLIAGLLTWWLTQRETTEEWTGQNAELAEAFPKLISDADGGAGFMGMTCRSHTTEGDESAKIRCAGPDNGVSVFLFDSVEERDASIPAGKKERYGNDSCTIETVELEGQNPAAYFIAPQGDLGTYSLLVNGEDAKDLRLKLPIC</sequence>
<accession>A0A1Q2HYY9</accession>